<sequence>MGLASRPHRRPGELDAAISTAELADAPRSLAALRAATQALDDEIEVVRGVTQEQLRANGGSA</sequence>
<reference evidence="1 2" key="1">
    <citation type="submission" date="2016-11" db="EMBL/GenBank/DDBJ databases">
        <authorList>
            <person name="Jaros S."/>
            <person name="Januszkiewicz K."/>
            <person name="Wedrychowicz H."/>
        </authorList>
    </citation>
    <scope>NUCLEOTIDE SEQUENCE [LARGE SCALE GENOMIC DNA]</scope>
    <source>
        <strain evidence="1 2">DSM 12906</strain>
    </source>
</reference>
<protein>
    <submittedName>
        <fullName evidence="1">Uncharacterized protein</fullName>
    </submittedName>
</protein>
<name>A0A1M6BA45_9ACTN</name>
<gene>
    <name evidence="1" type="ORF">SAMN02745244_00394</name>
</gene>
<evidence type="ECO:0000313" key="1">
    <source>
        <dbReference type="EMBL" id="SHI45611.1"/>
    </source>
</evidence>
<organism evidence="1 2">
    <name type="scientific">Tessaracoccus bendigoensis DSM 12906</name>
    <dbReference type="NCBI Taxonomy" id="1123357"/>
    <lineage>
        <taxon>Bacteria</taxon>
        <taxon>Bacillati</taxon>
        <taxon>Actinomycetota</taxon>
        <taxon>Actinomycetes</taxon>
        <taxon>Propionibacteriales</taxon>
        <taxon>Propionibacteriaceae</taxon>
        <taxon>Tessaracoccus</taxon>
    </lineage>
</organism>
<dbReference type="Proteomes" id="UP000184512">
    <property type="component" value="Unassembled WGS sequence"/>
</dbReference>
<evidence type="ECO:0000313" key="2">
    <source>
        <dbReference type="Proteomes" id="UP000184512"/>
    </source>
</evidence>
<dbReference type="EMBL" id="FQZG01000006">
    <property type="protein sequence ID" value="SHI45611.1"/>
    <property type="molecule type" value="Genomic_DNA"/>
</dbReference>
<keyword evidence="2" id="KW-1185">Reference proteome</keyword>
<accession>A0A1M6BA45</accession>
<dbReference type="RefSeq" id="WP_073185882.1">
    <property type="nucleotide sequence ID" value="NZ_FQZG01000006.1"/>
</dbReference>
<proteinExistence type="predicted"/>
<dbReference type="AlphaFoldDB" id="A0A1M6BA45"/>